<organism evidence="3 4">
    <name type="scientific">Stichopus japonicus</name>
    <name type="common">Sea cucumber</name>
    <dbReference type="NCBI Taxonomy" id="307972"/>
    <lineage>
        <taxon>Eukaryota</taxon>
        <taxon>Metazoa</taxon>
        <taxon>Echinodermata</taxon>
        <taxon>Eleutherozoa</taxon>
        <taxon>Echinozoa</taxon>
        <taxon>Holothuroidea</taxon>
        <taxon>Aspidochirotacea</taxon>
        <taxon>Aspidochirotida</taxon>
        <taxon>Stichopodidae</taxon>
        <taxon>Apostichopus</taxon>
    </lineage>
</organism>
<dbReference type="InterPro" id="IPR045046">
    <property type="entry name" value="Vps9-like"/>
</dbReference>
<sequence>MRGTDEEGVFQGSKSALFAEEVQEDGSLGGEEDFEIVNHPTWSSENLNSNRTPEESSSTTTPKSKKHRKLQQIRHLAKKSTKKVHKKIRPSWNKKLEILDPAASIQEVVKRLAGDPTSRLGAMVDSFISSTVDKCESHTPDAVLKSLRQFMSGVKNYLFNDQEKEVEAQLDKYCNLTGMEVDAIFEGALHQILLEPLKDQIYLCFIKHFNQSESLKLLDRNIRSAKEKSPEELGIKDKFIPPAKAAMISIKERFTDIQKAFSPLQKLEYLLHVVREIYSSVFDSTLGSNAMTSMGADDFLPMLIYVLVHCDQIHIEIEVEYMWGLLDPPLLSGEGGYYLTTLSSASNVIIQKLNLDSDTPHHIFLLDQGQEHHLEIHCSIFKIKTDYEAVKNTLCKFCIRAENVVVKWPII</sequence>
<dbReference type="SUPFAM" id="SSF109993">
    <property type="entry name" value="VPS9 domain"/>
    <property type="match status" value="1"/>
</dbReference>
<feature type="domain" description="VPS9" evidence="2">
    <location>
        <begin position="212"/>
        <end position="358"/>
    </location>
</feature>
<dbReference type="Pfam" id="PF02204">
    <property type="entry name" value="VPS9"/>
    <property type="match status" value="1"/>
</dbReference>
<dbReference type="EMBL" id="MRZV01000031">
    <property type="protein sequence ID" value="PIK61491.1"/>
    <property type="molecule type" value="Genomic_DNA"/>
</dbReference>
<name>A0A2G8LMK7_STIJA</name>
<dbReference type="PANTHER" id="PTHR23101">
    <property type="entry name" value="RAB GDP/GTP EXCHANGE FACTOR"/>
    <property type="match status" value="1"/>
</dbReference>
<proteinExistence type="predicted"/>
<dbReference type="Proteomes" id="UP000230750">
    <property type="component" value="Unassembled WGS sequence"/>
</dbReference>
<dbReference type="InterPro" id="IPR003123">
    <property type="entry name" value="VPS9"/>
</dbReference>
<dbReference type="GO" id="GO:0016192">
    <property type="term" value="P:vesicle-mediated transport"/>
    <property type="evidence" value="ECO:0007669"/>
    <property type="project" value="InterPro"/>
</dbReference>
<dbReference type="GO" id="GO:0005829">
    <property type="term" value="C:cytosol"/>
    <property type="evidence" value="ECO:0007669"/>
    <property type="project" value="TreeGrafter"/>
</dbReference>
<dbReference type="GO" id="GO:0030139">
    <property type="term" value="C:endocytic vesicle"/>
    <property type="evidence" value="ECO:0007669"/>
    <property type="project" value="TreeGrafter"/>
</dbReference>
<evidence type="ECO:0000313" key="4">
    <source>
        <dbReference type="Proteomes" id="UP000230750"/>
    </source>
</evidence>
<feature type="compositionally biased region" description="Polar residues" evidence="1">
    <location>
        <begin position="40"/>
        <end position="51"/>
    </location>
</feature>
<dbReference type="InterPro" id="IPR037191">
    <property type="entry name" value="VPS9_dom_sf"/>
</dbReference>
<dbReference type="GO" id="GO:0005085">
    <property type="term" value="F:guanyl-nucleotide exchange factor activity"/>
    <property type="evidence" value="ECO:0007669"/>
    <property type="project" value="InterPro"/>
</dbReference>
<keyword evidence="4" id="KW-1185">Reference proteome</keyword>
<accession>A0A2G8LMK7</accession>
<dbReference type="GO" id="GO:0031267">
    <property type="term" value="F:small GTPase binding"/>
    <property type="evidence" value="ECO:0007669"/>
    <property type="project" value="TreeGrafter"/>
</dbReference>
<dbReference type="Pfam" id="PF23268">
    <property type="entry name" value="RIN1"/>
    <property type="match status" value="1"/>
</dbReference>
<evidence type="ECO:0000313" key="3">
    <source>
        <dbReference type="EMBL" id="PIK61491.1"/>
    </source>
</evidence>
<feature type="region of interest" description="Disordered" evidence="1">
    <location>
        <begin position="1"/>
        <end position="80"/>
    </location>
</feature>
<dbReference type="AlphaFoldDB" id="A0A2G8LMK7"/>
<dbReference type="STRING" id="307972.A0A2G8LMK7"/>
<dbReference type="Gene3D" id="1.20.1050.80">
    <property type="entry name" value="VPS9 domain"/>
    <property type="match status" value="1"/>
</dbReference>
<dbReference type="PANTHER" id="PTHR23101:SF104">
    <property type="entry name" value="PROTEIN SPRINT"/>
    <property type="match status" value="1"/>
</dbReference>
<gene>
    <name evidence="3" type="ORF">BSL78_01616</name>
</gene>
<dbReference type="SMART" id="SM00167">
    <property type="entry name" value="VPS9"/>
    <property type="match status" value="1"/>
</dbReference>
<protein>
    <recommendedName>
        <fullName evidence="2">VPS9 domain-containing protein</fullName>
    </recommendedName>
</protein>
<dbReference type="PROSITE" id="PS51205">
    <property type="entry name" value="VPS9"/>
    <property type="match status" value="1"/>
</dbReference>
<evidence type="ECO:0000256" key="1">
    <source>
        <dbReference type="SAM" id="MobiDB-lite"/>
    </source>
</evidence>
<comment type="caution">
    <text evidence="3">The sequence shown here is derived from an EMBL/GenBank/DDBJ whole genome shotgun (WGS) entry which is preliminary data.</text>
</comment>
<dbReference type="OrthoDB" id="21085at2759"/>
<evidence type="ECO:0000259" key="2">
    <source>
        <dbReference type="PROSITE" id="PS51205"/>
    </source>
</evidence>
<feature type="compositionally biased region" description="Basic residues" evidence="1">
    <location>
        <begin position="63"/>
        <end position="80"/>
    </location>
</feature>
<reference evidence="3 4" key="1">
    <citation type="journal article" date="2017" name="PLoS Biol.">
        <title>The sea cucumber genome provides insights into morphological evolution and visceral regeneration.</title>
        <authorList>
            <person name="Zhang X."/>
            <person name="Sun L."/>
            <person name="Yuan J."/>
            <person name="Sun Y."/>
            <person name="Gao Y."/>
            <person name="Zhang L."/>
            <person name="Li S."/>
            <person name="Dai H."/>
            <person name="Hamel J.F."/>
            <person name="Liu C."/>
            <person name="Yu Y."/>
            <person name="Liu S."/>
            <person name="Lin W."/>
            <person name="Guo K."/>
            <person name="Jin S."/>
            <person name="Xu P."/>
            <person name="Storey K.B."/>
            <person name="Huan P."/>
            <person name="Zhang T."/>
            <person name="Zhou Y."/>
            <person name="Zhang J."/>
            <person name="Lin C."/>
            <person name="Li X."/>
            <person name="Xing L."/>
            <person name="Huo D."/>
            <person name="Sun M."/>
            <person name="Wang L."/>
            <person name="Mercier A."/>
            <person name="Li F."/>
            <person name="Yang H."/>
            <person name="Xiang J."/>
        </authorList>
    </citation>
    <scope>NUCLEOTIDE SEQUENCE [LARGE SCALE GENOMIC DNA]</scope>
    <source>
        <strain evidence="3">Shaxun</strain>
        <tissue evidence="3">Muscle</tissue>
    </source>
</reference>